<evidence type="ECO:0000256" key="9">
    <source>
        <dbReference type="ARBA" id="ARBA00031306"/>
    </source>
</evidence>
<dbReference type="EC" id="2.7.1.180" evidence="2"/>
<dbReference type="EMBL" id="JAJLJH010000010">
    <property type="protein sequence ID" value="MCK9688740.1"/>
    <property type="molecule type" value="Genomic_DNA"/>
</dbReference>
<dbReference type="GO" id="GO:0016740">
    <property type="term" value="F:transferase activity"/>
    <property type="evidence" value="ECO:0007669"/>
    <property type="project" value="UniProtKB-KW"/>
</dbReference>
<evidence type="ECO:0000256" key="5">
    <source>
        <dbReference type="ARBA" id="ARBA00022679"/>
    </source>
</evidence>
<keyword evidence="8" id="KW-0460">Magnesium</keyword>
<evidence type="ECO:0000256" key="3">
    <source>
        <dbReference type="ARBA" id="ARBA00016337"/>
    </source>
</evidence>
<dbReference type="PANTHER" id="PTHR30040">
    <property type="entry name" value="THIAMINE BIOSYNTHESIS LIPOPROTEIN APBE"/>
    <property type="match status" value="1"/>
</dbReference>
<dbReference type="SUPFAM" id="SSF143631">
    <property type="entry name" value="ApbE-like"/>
    <property type="match status" value="1"/>
</dbReference>
<evidence type="ECO:0000256" key="10">
    <source>
        <dbReference type="ARBA" id="ARBA00048540"/>
    </source>
</evidence>
<protein>
    <recommendedName>
        <fullName evidence="3">FAD:protein FMN transferase</fullName>
        <ecNumber evidence="2">2.7.1.180</ecNumber>
    </recommendedName>
    <alternativeName>
        <fullName evidence="9">Flavin transferase</fullName>
    </alternativeName>
</protein>
<dbReference type="InterPro" id="IPR024932">
    <property type="entry name" value="ApbE"/>
</dbReference>
<keyword evidence="12" id="KW-1185">Reference proteome</keyword>
<dbReference type="PANTHER" id="PTHR30040:SF2">
    <property type="entry name" value="FAD:PROTEIN FMN TRANSFERASE"/>
    <property type="match status" value="1"/>
</dbReference>
<comment type="catalytic activity">
    <reaction evidence="10">
        <text>L-threonyl-[protein] + FAD = FMN-L-threonyl-[protein] + AMP + H(+)</text>
        <dbReference type="Rhea" id="RHEA:36847"/>
        <dbReference type="Rhea" id="RHEA-COMP:11060"/>
        <dbReference type="Rhea" id="RHEA-COMP:11061"/>
        <dbReference type="ChEBI" id="CHEBI:15378"/>
        <dbReference type="ChEBI" id="CHEBI:30013"/>
        <dbReference type="ChEBI" id="CHEBI:57692"/>
        <dbReference type="ChEBI" id="CHEBI:74257"/>
        <dbReference type="ChEBI" id="CHEBI:456215"/>
        <dbReference type="EC" id="2.7.1.180"/>
    </reaction>
</comment>
<evidence type="ECO:0000256" key="1">
    <source>
        <dbReference type="ARBA" id="ARBA00001946"/>
    </source>
</evidence>
<dbReference type="RefSeq" id="WP_275684943.1">
    <property type="nucleotide sequence ID" value="NZ_JAJLJH010000010.1"/>
</dbReference>
<dbReference type="GO" id="GO:0046872">
    <property type="term" value="F:metal ion binding"/>
    <property type="evidence" value="ECO:0007669"/>
    <property type="project" value="UniProtKB-KW"/>
</dbReference>
<dbReference type="Proteomes" id="UP001139353">
    <property type="component" value="Unassembled WGS sequence"/>
</dbReference>
<name>A0A9X1YNJ7_9BURK</name>
<dbReference type="InterPro" id="IPR003374">
    <property type="entry name" value="ApbE-like_sf"/>
</dbReference>
<comment type="cofactor">
    <cofactor evidence="1">
        <name>Mg(2+)</name>
        <dbReference type="ChEBI" id="CHEBI:18420"/>
    </cofactor>
</comment>
<proteinExistence type="predicted"/>
<organism evidence="11 12">
    <name type="scientific">Scleromatobacter humisilvae</name>
    <dbReference type="NCBI Taxonomy" id="2897159"/>
    <lineage>
        <taxon>Bacteria</taxon>
        <taxon>Pseudomonadati</taxon>
        <taxon>Pseudomonadota</taxon>
        <taxon>Betaproteobacteria</taxon>
        <taxon>Burkholderiales</taxon>
        <taxon>Sphaerotilaceae</taxon>
        <taxon>Scleromatobacter</taxon>
    </lineage>
</organism>
<keyword evidence="4" id="KW-0285">Flavoprotein</keyword>
<keyword evidence="5 11" id="KW-0808">Transferase</keyword>
<evidence type="ECO:0000256" key="4">
    <source>
        <dbReference type="ARBA" id="ARBA00022630"/>
    </source>
</evidence>
<dbReference type="AlphaFoldDB" id="A0A9X1YNJ7"/>
<gene>
    <name evidence="11" type="ORF">LPC04_23760</name>
</gene>
<reference evidence="11" key="1">
    <citation type="submission" date="2021-11" db="EMBL/GenBank/DDBJ databases">
        <title>BS-T2-15 a new species belonging to the Comamonadaceae family isolated from the soil of a French oak forest.</title>
        <authorList>
            <person name="Mieszkin S."/>
            <person name="Alain K."/>
        </authorList>
    </citation>
    <scope>NUCLEOTIDE SEQUENCE</scope>
    <source>
        <strain evidence="11">BS-T2-15</strain>
    </source>
</reference>
<evidence type="ECO:0000256" key="8">
    <source>
        <dbReference type="ARBA" id="ARBA00022842"/>
    </source>
</evidence>
<evidence type="ECO:0000313" key="11">
    <source>
        <dbReference type="EMBL" id="MCK9688740.1"/>
    </source>
</evidence>
<comment type="caution">
    <text evidence="11">The sequence shown here is derived from an EMBL/GenBank/DDBJ whole genome shotgun (WGS) entry which is preliminary data.</text>
</comment>
<evidence type="ECO:0000256" key="2">
    <source>
        <dbReference type="ARBA" id="ARBA00011955"/>
    </source>
</evidence>
<keyword evidence="6" id="KW-0479">Metal-binding</keyword>
<dbReference type="Pfam" id="PF02424">
    <property type="entry name" value="ApbE"/>
    <property type="match status" value="1"/>
</dbReference>
<accession>A0A9X1YNJ7</accession>
<dbReference type="Gene3D" id="3.10.520.10">
    <property type="entry name" value="ApbE-like domains"/>
    <property type="match status" value="1"/>
</dbReference>
<sequence>MRRQARPLLGTLVEVRAQGASATAFDVAADAAFDAIAQVHARMSFHEAGSDVRRIARARAGERVALHPHTVAVLKSALRWARLSDGAFDAGCAPQAVARGWLPEPDDATPPGEVAFEDALEVDGHDVLVHAPVWLDFGGIAKGYAVDLAVARLRRAGVHSGVVNAGGDLRVFGTLEETVLVRSPFDASELWPVAALRDSACATSASGQVARREVEAGDAPAPRSVTVLAPTACAADALTKIVWQEGERAGTLLRRARARALVVRADGSVWQG</sequence>
<evidence type="ECO:0000256" key="6">
    <source>
        <dbReference type="ARBA" id="ARBA00022723"/>
    </source>
</evidence>
<evidence type="ECO:0000256" key="7">
    <source>
        <dbReference type="ARBA" id="ARBA00022827"/>
    </source>
</evidence>
<evidence type="ECO:0000313" key="12">
    <source>
        <dbReference type="Proteomes" id="UP001139353"/>
    </source>
</evidence>
<keyword evidence="7" id="KW-0274">FAD</keyword>